<accession>A0A438DKB0</accession>
<evidence type="ECO:0000256" key="1">
    <source>
        <dbReference type="SAM" id="Phobius"/>
    </source>
</evidence>
<dbReference type="Proteomes" id="UP000288805">
    <property type="component" value="Unassembled WGS sequence"/>
</dbReference>
<gene>
    <name evidence="2" type="ORF">CK203_090580</name>
</gene>
<sequence>MMTIPMDNNLDIQSRERVQRLFNKSRLLPLLIFLQSFLLFFYFNNISKEMENSTSPSWATGESMEEHCWFWVWKKGGTVSKLELHNNKVGRFLLSSALNKKEKRFSLVFPEGKKEFLGDWKILASKLRSIGIAFG</sequence>
<feature type="transmembrane region" description="Helical" evidence="1">
    <location>
        <begin position="27"/>
        <end position="43"/>
    </location>
</feature>
<keyword evidence="1" id="KW-0812">Transmembrane</keyword>
<proteinExistence type="predicted"/>
<keyword evidence="1" id="KW-0472">Membrane</keyword>
<keyword evidence="1" id="KW-1133">Transmembrane helix</keyword>
<evidence type="ECO:0000313" key="3">
    <source>
        <dbReference type="Proteomes" id="UP000288805"/>
    </source>
</evidence>
<protein>
    <submittedName>
        <fullName evidence="2">Uncharacterized protein</fullName>
    </submittedName>
</protein>
<evidence type="ECO:0000313" key="2">
    <source>
        <dbReference type="EMBL" id="RVW35922.1"/>
    </source>
</evidence>
<organism evidence="2 3">
    <name type="scientific">Vitis vinifera</name>
    <name type="common">Grape</name>
    <dbReference type="NCBI Taxonomy" id="29760"/>
    <lineage>
        <taxon>Eukaryota</taxon>
        <taxon>Viridiplantae</taxon>
        <taxon>Streptophyta</taxon>
        <taxon>Embryophyta</taxon>
        <taxon>Tracheophyta</taxon>
        <taxon>Spermatophyta</taxon>
        <taxon>Magnoliopsida</taxon>
        <taxon>eudicotyledons</taxon>
        <taxon>Gunneridae</taxon>
        <taxon>Pentapetalae</taxon>
        <taxon>rosids</taxon>
        <taxon>Vitales</taxon>
        <taxon>Vitaceae</taxon>
        <taxon>Viteae</taxon>
        <taxon>Vitis</taxon>
    </lineage>
</organism>
<comment type="caution">
    <text evidence="2">The sequence shown here is derived from an EMBL/GenBank/DDBJ whole genome shotgun (WGS) entry which is preliminary data.</text>
</comment>
<dbReference type="EMBL" id="QGNW01001588">
    <property type="protein sequence ID" value="RVW35922.1"/>
    <property type="molecule type" value="Genomic_DNA"/>
</dbReference>
<dbReference type="AlphaFoldDB" id="A0A438DKB0"/>
<reference evidence="2 3" key="1">
    <citation type="journal article" date="2018" name="PLoS Genet.">
        <title>Population sequencing reveals clonal diversity and ancestral inbreeding in the grapevine cultivar Chardonnay.</title>
        <authorList>
            <person name="Roach M.J."/>
            <person name="Johnson D.L."/>
            <person name="Bohlmann J."/>
            <person name="van Vuuren H.J."/>
            <person name="Jones S.J."/>
            <person name="Pretorius I.S."/>
            <person name="Schmidt S.A."/>
            <person name="Borneman A.R."/>
        </authorList>
    </citation>
    <scope>NUCLEOTIDE SEQUENCE [LARGE SCALE GENOMIC DNA]</scope>
    <source>
        <strain evidence="3">cv. Chardonnay</strain>
        <tissue evidence="2">Leaf</tissue>
    </source>
</reference>
<name>A0A438DKB0_VITVI</name>